<name>A0ACC0LJ65_RHOML</name>
<keyword evidence="2" id="KW-1185">Reference proteome</keyword>
<sequence>MLTLTIKADSEVKPKQLAITTSSLHCLTSSSLFHLSSCFVSLPLSLQQLTNRNNEGKEEVEETQVNVKSMVRTKLPCFIVDNIGVRRTKTESVVVRYNKRQVEIEMGMTTRSETFSVDLAMGGVAAVISKSAAAPIERVKLLLQNQGELLKRGLLKKPYGGIGDCFGRVLKEEGVLAFWRGNQANVIRYFPTQVVHCTHPHMVNLLLCSGAFNFAFKGYFKSRFGRSKEKDGYIKWFAGNVASGSAAGATTSLFLYHLDYVRTRLGTDANQHSGQRQFRGLVDVYRKTISSDGFMGLYRGFGVSIIGITIYRGMYFGIYDSMKPIVLVGPFQDNFFASFLLGWSVTTVSGVCAYPFDTLRRRLMLTSGQPVKYRNAMHAFHEIIRVEGFSALFRGVGANMLVGVAGAGVLAGYDQLYRIAYKHGREPPRVLK</sequence>
<organism evidence="1 2">
    <name type="scientific">Rhododendron molle</name>
    <name type="common">Chinese azalea</name>
    <name type="synonym">Azalea mollis</name>
    <dbReference type="NCBI Taxonomy" id="49168"/>
    <lineage>
        <taxon>Eukaryota</taxon>
        <taxon>Viridiplantae</taxon>
        <taxon>Streptophyta</taxon>
        <taxon>Embryophyta</taxon>
        <taxon>Tracheophyta</taxon>
        <taxon>Spermatophyta</taxon>
        <taxon>Magnoliopsida</taxon>
        <taxon>eudicotyledons</taxon>
        <taxon>Gunneridae</taxon>
        <taxon>Pentapetalae</taxon>
        <taxon>asterids</taxon>
        <taxon>Ericales</taxon>
        <taxon>Ericaceae</taxon>
        <taxon>Ericoideae</taxon>
        <taxon>Rhodoreae</taxon>
        <taxon>Rhododendron</taxon>
    </lineage>
</organism>
<accession>A0ACC0LJ65</accession>
<evidence type="ECO:0000313" key="2">
    <source>
        <dbReference type="Proteomes" id="UP001062846"/>
    </source>
</evidence>
<reference evidence="1" key="1">
    <citation type="submission" date="2022-02" db="EMBL/GenBank/DDBJ databases">
        <title>Plant Genome Project.</title>
        <authorList>
            <person name="Zhang R.-G."/>
        </authorList>
    </citation>
    <scope>NUCLEOTIDE SEQUENCE</scope>
    <source>
        <strain evidence="1">AT1</strain>
    </source>
</reference>
<evidence type="ECO:0000313" key="1">
    <source>
        <dbReference type="EMBL" id="KAI8528813.1"/>
    </source>
</evidence>
<comment type="caution">
    <text evidence="1">The sequence shown here is derived from an EMBL/GenBank/DDBJ whole genome shotgun (WGS) entry which is preliminary data.</text>
</comment>
<protein>
    <submittedName>
        <fullName evidence="1">Uncharacterized protein</fullName>
    </submittedName>
</protein>
<gene>
    <name evidence="1" type="ORF">RHMOL_Rhmol12G0176900</name>
</gene>
<dbReference type="EMBL" id="CM046399">
    <property type="protein sequence ID" value="KAI8528813.1"/>
    <property type="molecule type" value="Genomic_DNA"/>
</dbReference>
<dbReference type="Proteomes" id="UP001062846">
    <property type="component" value="Chromosome 12"/>
</dbReference>
<proteinExistence type="predicted"/>